<dbReference type="Proteomes" id="UP001154078">
    <property type="component" value="Chromosome 4"/>
</dbReference>
<evidence type="ECO:0000256" key="1">
    <source>
        <dbReference type="SAM" id="Phobius"/>
    </source>
</evidence>
<dbReference type="InterPro" id="IPR017850">
    <property type="entry name" value="Alkaline_phosphatase_core_sf"/>
</dbReference>
<feature type="transmembrane region" description="Helical" evidence="1">
    <location>
        <begin position="7"/>
        <end position="26"/>
    </location>
</feature>
<reference evidence="2" key="1">
    <citation type="submission" date="2021-12" db="EMBL/GenBank/DDBJ databases">
        <authorList>
            <person name="King R."/>
        </authorList>
    </citation>
    <scope>NUCLEOTIDE SEQUENCE</scope>
</reference>
<organism evidence="2 3">
    <name type="scientific">Brassicogethes aeneus</name>
    <name type="common">Rape pollen beetle</name>
    <name type="synonym">Meligethes aeneus</name>
    <dbReference type="NCBI Taxonomy" id="1431903"/>
    <lineage>
        <taxon>Eukaryota</taxon>
        <taxon>Metazoa</taxon>
        <taxon>Ecdysozoa</taxon>
        <taxon>Arthropoda</taxon>
        <taxon>Hexapoda</taxon>
        <taxon>Insecta</taxon>
        <taxon>Pterygota</taxon>
        <taxon>Neoptera</taxon>
        <taxon>Endopterygota</taxon>
        <taxon>Coleoptera</taxon>
        <taxon>Polyphaga</taxon>
        <taxon>Cucujiformia</taxon>
        <taxon>Nitidulidae</taxon>
        <taxon>Meligethinae</taxon>
        <taxon>Brassicogethes</taxon>
    </lineage>
</organism>
<dbReference type="OrthoDB" id="413313at2759"/>
<dbReference type="PANTHER" id="PTHR10974:SF9">
    <property type="entry name" value="DUF229 DOMAIN CONTAINING PROTEIN-RELATED"/>
    <property type="match status" value="1"/>
</dbReference>
<accession>A0A9P0B4E8</accession>
<dbReference type="CDD" id="cd16021">
    <property type="entry name" value="ALP_like"/>
    <property type="match status" value="1"/>
</dbReference>
<gene>
    <name evidence="2" type="ORF">MELIAE_LOCUS6453</name>
</gene>
<keyword evidence="1" id="KW-0812">Transmembrane</keyword>
<dbReference type="FunFam" id="3.40.720.10:FF:000017">
    <property type="entry name" value="Predicted protein"/>
    <property type="match status" value="1"/>
</dbReference>
<proteinExistence type="predicted"/>
<dbReference type="Pfam" id="PF02995">
    <property type="entry name" value="DUF229"/>
    <property type="match status" value="1"/>
</dbReference>
<evidence type="ECO:0000313" key="3">
    <source>
        <dbReference type="Proteomes" id="UP001154078"/>
    </source>
</evidence>
<dbReference type="GO" id="GO:0005615">
    <property type="term" value="C:extracellular space"/>
    <property type="evidence" value="ECO:0007669"/>
    <property type="project" value="TreeGrafter"/>
</dbReference>
<dbReference type="EMBL" id="OV121135">
    <property type="protein sequence ID" value="CAH0555015.1"/>
    <property type="molecule type" value="Genomic_DNA"/>
</dbReference>
<name>A0A9P0B4E8_BRAAE</name>
<dbReference type="SUPFAM" id="SSF53649">
    <property type="entry name" value="Alkaline phosphatase-like"/>
    <property type="match status" value="1"/>
</dbReference>
<dbReference type="InterPro" id="IPR004245">
    <property type="entry name" value="DUF229"/>
</dbReference>
<keyword evidence="1" id="KW-1133">Transmembrane helix</keyword>
<protein>
    <submittedName>
        <fullName evidence="2">Uncharacterized protein</fullName>
    </submittedName>
</protein>
<dbReference type="Gene3D" id="3.40.720.10">
    <property type="entry name" value="Alkaline Phosphatase, subunit A"/>
    <property type="match status" value="1"/>
</dbReference>
<keyword evidence="3" id="KW-1185">Reference proteome</keyword>
<dbReference type="AlphaFoldDB" id="A0A9P0B4E8"/>
<dbReference type="PANTHER" id="PTHR10974">
    <property type="entry name" value="FI08016P-RELATED"/>
    <property type="match status" value="1"/>
</dbReference>
<keyword evidence="1" id="KW-0472">Membrane</keyword>
<evidence type="ECO:0000313" key="2">
    <source>
        <dbReference type="EMBL" id="CAH0555015.1"/>
    </source>
</evidence>
<sequence length="642" mass="74310">MLFKTMLRFFLFGTFILSCLVWIFVYQDPNSFINYSTSYVSLNATLPAFENDPNFLISSEKCKIVNLNPFNKYAKKFFKPEKYKACRKQELLTYITKIDNIATLHIDEEILPSYLKKSKKIENIKCCYSNVTRAYNAEKPDDKIYVSPCKDFKNNVTITEECILVKCEDKTNSKLVYENTHAIIKIKENVQKKMFSADNTTKQLSVLIVGIDSISRLNLIRGLPNTYKYLSDNNWATLKGYNKIDDNTFPNLMAILIGQNQSRAYSVCKPKEIGKLNECPFIWNDFSKFGYVTAYGEDESNINTFNYNKKGFNTTPTDYYLRPYVIASETLNRTKKDTLIYCSGPETAGERILNAAKDFAITFKNNPAFGLFWMNSFSHNALNSPTGMDNKVKQFLEDLSNSGVIDTTVVVFLSDHGLRFGDIRLTPTGWLEERLPFIFISFPTWFKELFPEEYSNFLTNEYRLTCPYDLHMTLQHILVLSGYNHSMKQSEGCPKCQSLFYLTPKERSCEDASIAQHWCTCYGYKEIQMDYAMTKNVGNFVVKQVSDIIHRKGGDDKCAKYHFYKIIDLSLSEKLSYTNNTYLMVRIETRPKAVFETTLLYKGDLEDLDFFPDSSISRLDSYQAHSKCVSDSYLKIYCYCRK</sequence>